<keyword evidence="1" id="KW-0812">Transmembrane</keyword>
<comment type="caution">
    <text evidence="2">The sequence shown here is derived from an EMBL/GenBank/DDBJ whole genome shotgun (WGS) entry which is preliminary data.</text>
</comment>
<reference evidence="2 3" key="1">
    <citation type="submission" date="2023-01" db="EMBL/GenBank/DDBJ databases">
        <title>Analysis of 21 Apiospora genomes using comparative genomics revels a genus with tremendous synthesis potential of carbohydrate active enzymes and secondary metabolites.</title>
        <authorList>
            <person name="Sorensen T."/>
        </authorList>
    </citation>
    <scope>NUCLEOTIDE SEQUENCE [LARGE SCALE GENOMIC DNA]</scope>
    <source>
        <strain evidence="2 3">CBS 135458</strain>
    </source>
</reference>
<evidence type="ECO:0000313" key="3">
    <source>
        <dbReference type="Proteomes" id="UP001480595"/>
    </source>
</evidence>
<name>A0ABR1UIZ8_9PEZI</name>
<evidence type="ECO:0000313" key="2">
    <source>
        <dbReference type="EMBL" id="KAK8058887.1"/>
    </source>
</evidence>
<dbReference type="GeneID" id="92093807"/>
<protein>
    <submittedName>
        <fullName evidence="2">Uncharacterized protein</fullName>
    </submittedName>
</protein>
<accession>A0ABR1UIZ8</accession>
<evidence type="ECO:0000256" key="1">
    <source>
        <dbReference type="SAM" id="Phobius"/>
    </source>
</evidence>
<keyword evidence="3" id="KW-1185">Reference proteome</keyword>
<feature type="transmembrane region" description="Helical" evidence="1">
    <location>
        <begin position="200"/>
        <end position="221"/>
    </location>
</feature>
<gene>
    <name evidence="2" type="ORF">PG994_009335</name>
</gene>
<dbReference type="RefSeq" id="XP_066714333.1">
    <property type="nucleotide sequence ID" value="XM_066860744.1"/>
</dbReference>
<keyword evidence="1" id="KW-1133">Transmembrane helix</keyword>
<feature type="transmembrane region" description="Helical" evidence="1">
    <location>
        <begin position="120"/>
        <end position="139"/>
    </location>
</feature>
<dbReference type="Proteomes" id="UP001480595">
    <property type="component" value="Unassembled WGS sequence"/>
</dbReference>
<dbReference type="EMBL" id="JAQQWL010000009">
    <property type="protein sequence ID" value="KAK8058887.1"/>
    <property type="molecule type" value="Genomic_DNA"/>
</dbReference>
<keyword evidence="1" id="KW-0472">Membrane</keyword>
<feature type="transmembrane region" description="Helical" evidence="1">
    <location>
        <begin position="15"/>
        <end position="34"/>
    </location>
</feature>
<organism evidence="2 3">
    <name type="scientific">Apiospora phragmitis</name>
    <dbReference type="NCBI Taxonomy" id="2905665"/>
    <lineage>
        <taxon>Eukaryota</taxon>
        <taxon>Fungi</taxon>
        <taxon>Dikarya</taxon>
        <taxon>Ascomycota</taxon>
        <taxon>Pezizomycotina</taxon>
        <taxon>Sordariomycetes</taxon>
        <taxon>Xylariomycetidae</taxon>
        <taxon>Amphisphaeriales</taxon>
        <taxon>Apiosporaceae</taxon>
        <taxon>Apiospora</taxon>
    </lineage>
</organism>
<sequence>MSAKPCFIIRPTFPAYNLLLLCRPILAAFVVVSGPPLSRRGKLHFIIADILHGGASGLTRLNWWTRSTSREKSLVHLLVDVDKVRSGDVTIDHFFFWHGVIRCSCSALAVDKHDATDRRLCAILGIIFLFVVGFVTIRLRVLSLFLLLEPAQTGPDVTGHRPAAQELALEGIVDEGARVLGEAAAEYARARGWTKDVRVVVVYGSNAIVAFIVVGVNSHVVSF</sequence>
<proteinExistence type="predicted"/>